<evidence type="ECO:0000313" key="6">
    <source>
        <dbReference type="Proteomes" id="UP001415857"/>
    </source>
</evidence>
<feature type="compositionally biased region" description="Low complexity" evidence="2">
    <location>
        <begin position="370"/>
        <end position="385"/>
    </location>
</feature>
<dbReference type="EMBL" id="JBBPBK010000004">
    <property type="protein sequence ID" value="KAK9287422.1"/>
    <property type="molecule type" value="Genomic_DNA"/>
</dbReference>
<feature type="region of interest" description="Disordered" evidence="2">
    <location>
        <begin position="355"/>
        <end position="399"/>
    </location>
</feature>
<keyword evidence="1" id="KW-0677">Repeat</keyword>
<feature type="domain" description="DUF7792" evidence="3">
    <location>
        <begin position="6"/>
        <end position="122"/>
    </location>
</feature>
<evidence type="ECO:0000313" key="5">
    <source>
        <dbReference type="EMBL" id="KAK9287531.1"/>
    </source>
</evidence>
<dbReference type="PANTHER" id="PTHR46168:SF8">
    <property type="entry name" value="ARMADILLO REPEAT ONLY 1"/>
    <property type="match status" value="1"/>
</dbReference>
<reference evidence="4" key="2">
    <citation type="submission" date="2024-04" db="EMBL/GenBank/DDBJ databases">
        <authorList>
            <person name="Xu W."/>
            <person name="Ren C."/>
        </authorList>
    </citation>
    <scope>NUCLEOTIDE SEQUENCE</scope>
    <source>
        <strain evidence="4">Hangzhou</strain>
        <tissue evidence="4">Leaves</tissue>
    </source>
</reference>
<dbReference type="Gene3D" id="1.20.930.20">
    <property type="entry name" value="Adaptor protein Cbl, N-terminal domain"/>
    <property type="match status" value="1"/>
</dbReference>
<keyword evidence="6" id="KW-1185">Reference proteome</keyword>
<dbReference type="FunFam" id="1.25.10.10:FF:000543">
    <property type="entry name" value="Armadillo repeat only 2"/>
    <property type="match status" value="1"/>
</dbReference>
<dbReference type="FunFam" id="1.20.930.20:FF:000006">
    <property type="entry name" value="Armadillo repeat only 4"/>
    <property type="match status" value="1"/>
</dbReference>
<dbReference type="InterPro" id="IPR011989">
    <property type="entry name" value="ARM-like"/>
</dbReference>
<dbReference type="InterPro" id="IPR016024">
    <property type="entry name" value="ARM-type_fold"/>
</dbReference>
<name>A0AAP0X256_LIQFO</name>
<dbReference type="Proteomes" id="UP001415857">
    <property type="component" value="Unassembled WGS sequence"/>
</dbReference>
<dbReference type="SUPFAM" id="SSF48371">
    <property type="entry name" value="ARM repeat"/>
    <property type="match status" value="1"/>
</dbReference>
<dbReference type="SMART" id="SM00185">
    <property type="entry name" value="ARM"/>
    <property type="match status" value="5"/>
</dbReference>
<reference evidence="4 6" key="1">
    <citation type="journal article" date="2024" name="Plant J.">
        <title>Genome sequences and population genomics reveal climatic adaptation and genomic divergence between two closely related sweetgum species.</title>
        <authorList>
            <person name="Xu W.Q."/>
            <person name="Ren C.Q."/>
            <person name="Zhang X.Y."/>
            <person name="Comes H.P."/>
            <person name="Liu X.H."/>
            <person name="Li Y.G."/>
            <person name="Kettle C.J."/>
            <person name="Jalonen R."/>
            <person name="Gaisberger H."/>
            <person name="Ma Y.Z."/>
            <person name="Qiu Y.X."/>
        </authorList>
    </citation>
    <scope>NUCLEOTIDE SEQUENCE [LARGE SCALE GENOMIC DNA]</scope>
    <source>
        <strain evidence="4">Hangzhou</strain>
    </source>
</reference>
<dbReference type="Pfam" id="PF00514">
    <property type="entry name" value="Arm"/>
    <property type="match status" value="2"/>
</dbReference>
<gene>
    <name evidence="4" type="ORF">L1049_015843</name>
    <name evidence="5" type="ORF">L1049_015952</name>
</gene>
<sequence length="655" mass="72063">MADIVKQILAKPIQLADQVTKAADDTSSFKQECLELKAKTEKLAGLLRQAARASNELYERPTRRIIVDTEQVLDKALALVIKCRANGLMKRVFTIIPAAAFRKTALQLENSIGDVSWLLRVSASADDREDEYLGLPPIAANEPILCLIWEQVAILFTGSLEDRSDAAASLVSLARDNDRYGKLIIEEGGVPPLLKLAKEGRLEGQENAARAIGLLGRDPECVEHIVNAGVCSVFAKILKEGHMKVQVVVAWAVSELAAHHPKCQDPFAQNNIIRLLVSHLAFETVQEHSKYTIASKQKMSIHSVLMASNNPNEIDMKGNEDDDKNNTSQIHHPLGNQIPNQMHNVVTNTMAMKTQSKKLQPQGHAKSPKNHTISNNNNTKTNQQHHSQHVSLSGTSIKGREFEDPVTKASMKAMAAKALWQLCKGNVSICRSITESRALLCFAILLEKGPDDVQFYSAMALTEIAAVAEQNTDLRRSAFKPTSPAAKAVVEQLLKIIEKADSDLLTPCIRATGNLARTFRATETRIIGPLVKLLDEREPEVSGEAVIALTKFACTENFLHLNHSKAIIDAGGVKHLIQLVYFGEQIVQIPSLILLCYVALHVPDSEALAQEEVLIVLEWASKQGNLIQDPLVDSLLPEAKSRLELYQSRGSRGFH</sequence>
<dbReference type="Gene3D" id="1.25.10.10">
    <property type="entry name" value="Leucine-rich Repeat Variant"/>
    <property type="match status" value="2"/>
</dbReference>
<dbReference type="GO" id="GO:0007166">
    <property type="term" value="P:cell surface receptor signaling pathway"/>
    <property type="evidence" value="ECO:0007669"/>
    <property type="project" value="InterPro"/>
</dbReference>
<dbReference type="EMBL" id="JBBPBK010000004">
    <property type="protein sequence ID" value="KAK9287531.1"/>
    <property type="molecule type" value="Genomic_DNA"/>
</dbReference>
<accession>A0AAP0X256</accession>
<feature type="region of interest" description="Disordered" evidence="2">
    <location>
        <begin position="311"/>
        <end position="340"/>
    </location>
</feature>
<proteinExistence type="predicted"/>
<organism evidence="4 6">
    <name type="scientific">Liquidambar formosana</name>
    <name type="common">Formosan gum</name>
    <dbReference type="NCBI Taxonomy" id="63359"/>
    <lineage>
        <taxon>Eukaryota</taxon>
        <taxon>Viridiplantae</taxon>
        <taxon>Streptophyta</taxon>
        <taxon>Embryophyta</taxon>
        <taxon>Tracheophyta</taxon>
        <taxon>Spermatophyta</taxon>
        <taxon>Magnoliopsida</taxon>
        <taxon>eudicotyledons</taxon>
        <taxon>Gunneridae</taxon>
        <taxon>Pentapetalae</taxon>
        <taxon>Saxifragales</taxon>
        <taxon>Altingiaceae</taxon>
        <taxon>Liquidambar</taxon>
    </lineage>
</organism>
<evidence type="ECO:0000256" key="1">
    <source>
        <dbReference type="ARBA" id="ARBA00022737"/>
    </source>
</evidence>
<comment type="caution">
    <text evidence="4">The sequence shown here is derived from an EMBL/GenBank/DDBJ whole genome shotgun (WGS) entry which is preliminary data.</text>
</comment>
<dbReference type="InterPro" id="IPR036537">
    <property type="entry name" value="Adaptor_Cbl_N_dom_sf"/>
</dbReference>
<dbReference type="AlphaFoldDB" id="A0AAP0X256"/>
<evidence type="ECO:0000256" key="2">
    <source>
        <dbReference type="SAM" id="MobiDB-lite"/>
    </source>
</evidence>
<dbReference type="Pfam" id="PF25055">
    <property type="entry name" value="DUF7792"/>
    <property type="match status" value="1"/>
</dbReference>
<dbReference type="InterPro" id="IPR056694">
    <property type="entry name" value="DUF7792"/>
</dbReference>
<protein>
    <recommendedName>
        <fullName evidence="3">DUF7792 domain-containing protein</fullName>
    </recommendedName>
</protein>
<evidence type="ECO:0000259" key="3">
    <source>
        <dbReference type="Pfam" id="PF25055"/>
    </source>
</evidence>
<dbReference type="PANTHER" id="PTHR46168">
    <property type="entry name" value="ARMADILLO REPEAT ONLY 4"/>
    <property type="match status" value="1"/>
</dbReference>
<dbReference type="InterPro" id="IPR000225">
    <property type="entry name" value="Armadillo"/>
</dbReference>
<evidence type="ECO:0000313" key="4">
    <source>
        <dbReference type="EMBL" id="KAK9287422.1"/>
    </source>
</evidence>
<dbReference type="FunFam" id="1.25.10.10:FF:000476">
    <property type="entry name" value="Armadillo repeat only 2"/>
    <property type="match status" value="1"/>
</dbReference>